<dbReference type="HAMAP" id="MF_00103">
    <property type="entry name" value="Fapy_DNA_glycosyl"/>
    <property type="match status" value="1"/>
</dbReference>
<comment type="catalytic activity">
    <reaction evidence="14 15">
        <text>2'-deoxyribonucleotide-(2'-deoxyribose 5'-phosphate)-2'-deoxyribonucleotide-DNA = a 3'-end 2'-deoxyribonucleotide-(2,3-dehydro-2,3-deoxyribose 5'-phosphate)-DNA + a 5'-end 5'-phospho-2'-deoxyribonucleoside-DNA + H(+)</text>
        <dbReference type="Rhea" id="RHEA:66592"/>
        <dbReference type="Rhea" id="RHEA-COMP:13180"/>
        <dbReference type="Rhea" id="RHEA-COMP:16897"/>
        <dbReference type="Rhea" id="RHEA-COMP:17067"/>
        <dbReference type="ChEBI" id="CHEBI:15378"/>
        <dbReference type="ChEBI" id="CHEBI:136412"/>
        <dbReference type="ChEBI" id="CHEBI:157695"/>
        <dbReference type="ChEBI" id="CHEBI:167181"/>
        <dbReference type="EC" id="4.2.99.18"/>
    </reaction>
</comment>
<comment type="similarity">
    <text evidence="2 15">Belongs to the FPG family.</text>
</comment>
<keyword evidence="13 15" id="KW-0326">Glycosidase</keyword>
<dbReference type="PATRIC" id="fig|1610491.3.peg.2077"/>
<evidence type="ECO:0000256" key="10">
    <source>
        <dbReference type="ARBA" id="ARBA00023204"/>
    </source>
</evidence>
<keyword evidence="10 15" id="KW-0234">DNA repair</keyword>
<evidence type="ECO:0000256" key="9">
    <source>
        <dbReference type="ARBA" id="ARBA00023125"/>
    </source>
</evidence>
<feature type="binding site" evidence="15">
    <location>
        <position position="152"/>
    </location>
    <ligand>
        <name>DNA</name>
        <dbReference type="ChEBI" id="CHEBI:16991"/>
    </ligand>
</feature>
<dbReference type="SMART" id="SM00898">
    <property type="entry name" value="Fapy_DNA_glyco"/>
    <property type="match status" value="1"/>
</dbReference>
<dbReference type="STRING" id="1610491.AAV94_09765"/>
<dbReference type="Pfam" id="PF01149">
    <property type="entry name" value="Fapy_DNA_glyco"/>
    <property type="match status" value="1"/>
</dbReference>
<dbReference type="CDD" id="cd08966">
    <property type="entry name" value="EcFpg-like_N"/>
    <property type="match status" value="1"/>
</dbReference>
<dbReference type="PROSITE" id="PS51066">
    <property type="entry name" value="ZF_FPG_2"/>
    <property type="match status" value="1"/>
</dbReference>
<feature type="binding site" evidence="15">
    <location>
        <position position="90"/>
    </location>
    <ligand>
        <name>DNA</name>
        <dbReference type="ChEBI" id="CHEBI:16991"/>
    </ligand>
</feature>
<feature type="active site" description="Proton donor; for delta-elimination activity" evidence="15">
    <location>
        <position position="261"/>
    </location>
</feature>
<proteinExistence type="inferred from homology"/>
<keyword evidence="19" id="KW-1185">Reference proteome</keyword>
<dbReference type="PANTHER" id="PTHR22993:SF9">
    <property type="entry name" value="FORMAMIDOPYRIMIDINE-DNA GLYCOSYLASE"/>
    <property type="match status" value="1"/>
</dbReference>
<dbReference type="FunFam" id="1.10.8.50:FF:000003">
    <property type="entry name" value="Formamidopyrimidine-DNA glycosylase"/>
    <property type="match status" value="1"/>
</dbReference>
<keyword evidence="9 15" id="KW-0238">DNA-binding</keyword>
<dbReference type="SUPFAM" id="SSF46946">
    <property type="entry name" value="S13-like H2TH domain"/>
    <property type="match status" value="1"/>
</dbReference>
<evidence type="ECO:0000256" key="4">
    <source>
        <dbReference type="ARBA" id="ARBA00022723"/>
    </source>
</evidence>
<evidence type="ECO:0000256" key="6">
    <source>
        <dbReference type="ARBA" id="ARBA00022771"/>
    </source>
</evidence>
<evidence type="ECO:0000256" key="5">
    <source>
        <dbReference type="ARBA" id="ARBA00022763"/>
    </source>
</evidence>
<feature type="binding site" evidence="15">
    <location>
        <position position="108"/>
    </location>
    <ligand>
        <name>DNA</name>
        <dbReference type="ChEBI" id="CHEBI:16991"/>
    </ligand>
</feature>
<dbReference type="Proteomes" id="UP000050580">
    <property type="component" value="Unassembled WGS sequence"/>
</dbReference>
<evidence type="ECO:0000259" key="16">
    <source>
        <dbReference type="PROSITE" id="PS51066"/>
    </source>
</evidence>
<name>A0A0U1PYH3_9BURK</name>
<dbReference type="EC" id="4.2.99.18" evidence="15"/>
<keyword evidence="7 15" id="KW-0378">Hydrolase</keyword>
<dbReference type="NCBIfam" id="TIGR00577">
    <property type="entry name" value="fpg"/>
    <property type="match status" value="1"/>
</dbReference>
<evidence type="ECO:0000256" key="7">
    <source>
        <dbReference type="ARBA" id="ARBA00022801"/>
    </source>
</evidence>
<dbReference type="InterPro" id="IPR012319">
    <property type="entry name" value="FPG_cat"/>
</dbReference>
<dbReference type="PROSITE" id="PS01242">
    <property type="entry name" value="ZF_FPG_1"/>
    <property type="match status" value="1"/>
</dbReference>
<keyword evidence="5 15" id="KW-0227">DNA damage</keyword>
<evidence type="ECO:0000256" key="14">
    <source>
        <dbReference type="ARBA" id="ARBA00044632"/>
    </source>
</evidence>
<dbReference type="Pfam" id="PF06827">
    <property type="entry name" value="zf-FPG_IleRS"/>
    <property type="match status" value="1"/>
</dbReference>
<evidence type="ECO:0000256" key="15">
    <source>
        <dbReference type="HAMAP-Rule" id="MF_00103"/>
    </source>
</evidence>
<dbReference type="GO" id="GO:0008270">
    <property type="term" value="F:zinc ion binding"/>
    <property type="evidence" value="ECO:0007669"/>
    <property type="project" value="UniProtKB-UniRule"/>
</dbReference>
<evidence type="ECO:0000259" key="17">
    <source>
        <dbReference type="PROSITE" id="PS51068"/>
    </source>
</evidence>
<sequence length="271" mass="29220">MPELPEVEVTRLGIAPAMIGRTLEAVVLGKPLRWPLGCDPHTLAGSLVTDVHRRGKYLLITLRERGVLALHLGMSGSMRVLPVATPRGPHDHVDLVFAEHVVRLHDPRRFGALVHADSASDPRLTKLLGRLGAEPLSPAFTPETLQAGFRGRSVSVKQALLAGDVVVGVGNIYASEALFLARIHPATRAGRIAPQRLARLHAAIVQVLADAVRLGGSSLRDFVASDGSHGHFQLSARVYGRAGLPCTVCATPIRHIVQGQRSTYYCPRCQR</sequence>
<evidence type="ECO:0000256" key="1">
    <source>
        <dbReference type="ARBA" id="ARBA00001668"/>
    </source>
</evidence>
<dbReference type="InterPro" id="IPR010979">
    <property type="entry name" value="Ribosomal_uS13-like_H2TH"/>
</dbReference>
<dbReference type="PROSITE" id="PS51068">
    <property type="entry name" value="FPG_CAT"/>
    <property type="match status" value="1"/>
</dbReference>
<dbReference type="RefSeq" id="WP_046742158.1">
    <property type="nucleotide sequence ID" value="NZ_LBNQ01000030.1"/>
</dbReference>
<dbReference type="PANTHER" id="PTHR22993">
    <property type="entry name" value="FORMAMIDOPYRIMIDINE-DNA GLYCOSYLASE"/>
    <property type="match status" value="1"/>
</dbReference>
<comment type="cofactor">
    <cofactor evidence="15">
        <name>Zn(2+)</name>
        <dbReference type="ChEBI" id="CHEBI:29105"/>
    </cofactor>
    <text evidence="15">Binds 1 zinc ion per subunit.</text>
</comment>
<evidence type="ECO:0000256" key="8">
    <source>
        <dbReference type="ARBA" id="ARBA00022833"/>
    </source>
</evidence>
<dbReference type="AlphaFoldDB" id="A0A0U1PYH3"/>
<dbReference type="InterPro" id="IPR015887">
    <property type="entry name" value="DNA_glyclase_Znf_dom_DNA_BS"/>
</dbReference>
<dbReference type="GO" id="GO:0140078">
    <property type="term" value="F:class I DNA-(apurinic or apyrimidinic site) endonuclease activity"/>
    <property type="evidence" value="ECO:0007669"/>
    <property type="project" value="UniProtKB-EC"/>
</dbReference>
<dbReference type="GO" id="GO:0034039">
    <property type="term" value="F:8-oxo-7,8-dihydroguanine DNA N-glycosylase activity"/>
    <property type="evidence" value="ECO:0007669"/>
    <property type="project" value="TreeGrafter"/>
</dbReference>
<dbReference type="NCBIfam" id="NF002211">
    <property type="entry name" value="PRK01103.1"/>
    <property type="match status" value="1"/>
</dbReference>
<dbReference type="InterPro" id="IPR015886">
    <property type="entry name" value="H2TH_FPG"/>
</dbReference>
<keyword evidence="11 15" id="KW-0456">Lyase</keyword>
<organism evidence="18 19">
    <name type="scientific">Lampropedia cohaerens</name>
    <dbReference type="NCBI Taxonomy" id="1610491"/>
    <lineage>
        <taxon>Bacteria</taxon>
        <taxon>Pseudomonadati</taxon>
        <taxon>Pseudomonadota</taxon>
        <taxon>Betaproteobacteria</taxon>
        <taxon>Burkholderiales</taxon>
        <taxon>Comamonadaceae</taxon>
        <taxon>Lampropedia</taxon>
    </lineage>
</organism>
<dbReference type="EMBL" id="LBNQ01000030">
    <property type="protein sequence ID" value="KKW67569.1"/>
    <property type="molecule type" value="Genomic_DNA"/>
</dbReference>
<dbReference type="Gene3D" id="1.10.8.50">
    <property type="match status" value="1"/>
</dbReference>
<evidence type="ECO:0000256" key="2">
    <source>
        <dbReference type="ARBA" id="ARBA00009409"/>
    </source>
</evidence>
<keyword evidence="8 15" id="KW-0862">Zinc</keyword>
<feature type="active site" description="Proton donor" evidence="15">
    <location>
        <position position="3"/>
    </location>
</feature>
<evidence type="ECO:0000256" key="3">
    <source>
        <dbReference type="ARBA" id="ARBA00011245"/>
    </source>
</evidence>
<keyword evidence="4 15" id="KW-0479">Metal-binding</keyword>
<dbReference type="EC" id="3.2.2.23" evidence="15"/>
<evidence type="ECO:0000256" key="13">
    <source>
        <dbReference type="ARBA" id="ARBA00023295"/>
    </source>
</evidence>
<accession>A0A0U1PYH3</accession>
<feature type="domain" description="FPG-type" evidence="16">
    <location>
        <begin position="237"/>
        <end position="271"/>
    </location>
</feature>
<feature type="active site" description="Proton donor; for beta-elimination activity" evidence="15">
    <location>
        <position position="56"/>
    </location>
</feature>
<dbReference type="InterPro" id="IPR020629">
    <property type="entry name" value="FPG_Glyclase"/>
</dbReference>
<comment type="function">
    <text evidence="15">Involved in base excision repair of DNA damaged by oxidation or by mutagenic agents. Acts as DNA glycosylase that recognizes and removes damaged bases. Has a preference for oxidized purines, such as 7,8-dihydro-8-oxoguanine (8-oxoG). Has AP (apurinic/apyrimidinic) lyase activity and introduces nicks in the DNA strand. Cleaves the DNA backbone by beta-delta elimination to generate a single-strand break at the site of the removed base with both 3'- and 5'-phosphates.</text>
</comment>
<keyword evidence="6 15" id="KW-0863">Zinc-finger</keyword>
<comment type="subunit">
    <text evidence="3 15">Monomer.</text>
</comment>
<dbReference type="OrthoDB" id="9800855at2"/>
<evidence type="ECO:0000313" key="18">
    <source>
        <dbReference type="EMBL" id="KKW67569.1"/>
    </source>
</evidence>
<dbReference type="SUPFAM" id="SSF57716">
    <property type="entry name" value="Glucocorticoid receptor-like (DNA-binding domain)"/>
    <property type="match status" value="1"/>
</dbReference>
<evidence type="ECO:0000313" key="19">
    <source>
        <dbReference type="Proteomes" id="UP000050580"/>
    </source>
</evidence>
<feature type="domain" description="Formamidopyrimidine-DNA glycosylase catalytic" evidence="17">
    <location>
        <begin position="2"/>
        <end position="111"/>
    </location>
</feature>
<evidence type="ECO:0000256" key="11">
    <source>
        <dbReference type="ARBA" id="ARBA00023239"/>
    </source>
</evidence>
<dbReference type="InterPro" id="IPR010663">
    <property type="entry name" value="Znf_FPG/IleRS"/>
</dbReference>
<gene>
    <name evidence="15" type="primary">mutM</name>
    <name evidence="15" type="synonym">fpg</name>
    <name evidence="18" type="ORF">AAV94_09765</name>
</gene>
<dbReference type="SUPFAM" id="SSF81624">
    <property type="entry name" value="N-terminal domain of MutM-like DNA repair proteins"/>
    <property type="match status" value="1"/>
</dbReference>
<dbReference type="Gene3D" id="3.20.190.10">
    <property type="entry name" value="MutM-like, N-terminal"/>
    <property type="match status" value="1"/>
</dbReference>
<comment type="catalytic activity">
    <reaction evidence="1 15">
        <text>Hydrolysis of DNA containing ring-opened 7-methylguanine residues, releasing 2,6-diamino-4-hydroxy-5-(N-methyl)formamidopyrimidine.</text>
        <dbReference type="EC" id="3.2.2.23"/>
    </reaction>
</comment>
<evidence type="ECO:0000256" key="12">
    <source>
        <dbReference type="ARBA" id="ARBA00023268"/>
    </source>
</evidence>
<feature type="active site" description="Schiff-base intermediate with DNA" evidence="15">
    <location>
        <position position="2"/>
    </location>
</feature>
<dbReference type="Pfam" id="PF06831">
    <property type="entry name" value="H2TH"/>
    <property type="match status" value="1"/>
</dbReference>
<dbReference type="SMART" id="SM01232">
    <property type="entry name" value="H2TH"/>
    <property type="match status" value="1"/>
</dbReference>
<dbReference type="GO" id="GO:0006284">
    <property type="term" value="P:base-excision repair"/>
    <property type="evidence" value="ECO:0007669"/>
    <property type="project" value="InterPro"/>
</dbReference>
<dbReference type="InterPro" id="IPR000214">
    <property type="entry name" value="Znf_DNA_glyclase/AP_lyase"/>
</dbReference>
<dbReference type="InterPro" id="IPR035937">
    <property type="entry name" value="FPG_N"/>
</dbReference>
<dbReference type="GO" id="GO:0003684">
    <property type="term" value="F:damaged DNA binding"/>
    <property type="evidence" value="ECO:0007669"/>
    <property type="project" value="InterPro"/>
</dbReference>
<comment type="caution">
    <text evidence="18">The sequence shown here is derived from an EMBL/GenBank/DDBJ whole genome shotgun (WGS) entry which is preliminary data.</text>
</comment>
<protein>
    <recommendedName>
        <fullName evidence="15">Formamidopyrimidine-DNA glycosylase</fullName>
        <shortName evidence="15">Fapy-DNA glycosylase</shortName>
        <ecNumber evidence="15">3.2.2.23</ecNumber>
    </recommendedName>
    <alternativeName>
        <fullName evidence="15">DNA-(apurinic or apyrimidinic site) lyase MutM</fullName>
        <shortName evidence="15">AP lyase MutM</shortName>
        <ecNumber evidence="15">4.2.99.18</ecNumber>
    </alternativeName>
</protein>
<reference evidence="18 19" key="1">
    <citation type="submission" date="2015-05" db="EMBL/GenBank/DDBJ databases">
        <title>Draft genome sequence of Lampropedia sp. CT6, isolated from the microbial mat of a hot water spring, located at Manikaran, India.</title>
        <authorList>
            <person name="Tripathi C."/>
            <person name="Rani P."/>
            <person name="Mahato N.K."/>
            <person name="Lal R."/>
        </authorList>
    </citation>
    <scope>NUCLEOTIDE SEQUENCE [LARGE SCALE GENOMIC DNA]</scope>
    <source>
        <strain evidence="18 19">CT6</strain>
    </source>
</reference>
<keyword evidence="12 15" id="KW-0511">Multifunctional enzyme</keyword>